<protein>
    <submittedName>
        <fullName evidence="1">Uncharacterized protein</fullName>
    </submittedName>
</protein>
<organism evidence="1 2">
    <name type="scientific">Aspergillus flavus (strain ATCC 200026 / FGSC A1120 / IAM 13836 / NRRL 3357 / JCM 12722 / SRRC 167)</name>
    <dbReference type="NCBI Taxonomy" id="332952"/>
    <lineage>
        <taxon>Eukaryota</taxon>
        <taxon>Fungi</taxon>
        <taxon>Dikarya</taxon>
        <taxon>Ascomycota</taxon>
        <taxon>Pezizomycotina</taxon>
        <taxon>Eurotiomycetes</taxon>
        <taxon>Eurotiomycetidae</taxon>
        <taxon>Eurotiales</taxon>
        <taxon>Aspergillaceae</taxon>
        <taxon>Aspergillus</taxon>
        <taxon>Aspergillus subgen. Circumdati</taxon>
    </lineage>
</organism>
<dbReference type="PROSITE" id="PS51257">
    <property type="entry name" value="PROKAR_LIPOPROTEIN"/>
    <property type="match status" value="1"/>
</dbReference>
<evidence type="ECO:0000313" key="2">
    <source>
        <dbReference type="Proteomes" id="UP000596276"/>
    </source>
</evidence>
<dbReference type="AlphaFoldDB" id="A0A7U2MPA3"/>
<sequence length="150" mass="17298">MAQRYTHLIYGWGVMACGLLIAPERASLLCLSIRLCSAEIHNSRYDYQIRRLLYQARRILDQEPSIKYGLRVSQEFLRRRVAIARIMKKIRKAKEPHGHEAFQDGIITNRRIVLILSKTLLIKYSPSSFQNMYSIIKMGVGTGCISEVRG</sequence>
<dbReference type="EMBL" id="CP044619">
    <property type="protein sequence ID" value="QRD87379.1"/>
    <property type="molecule type" value="Genomic_DNA"/>
</dbReference>
<dbReference type="Proteomes" id="UP000596276">
    <property type="component" value="Chromosome 1"/>
</dbReference>
<name>A0A7U2MPA3_ASPFN</name>
<dbReference type="VEuPathDB" id="FungiDB:F9C07_1015149"/>
<gene>
    <name evidence="1" type="ORF">F9C07_1015149</name>
</gene>
<proteinExistence type="predicted"/>
<keyword evidence="2" id="KW-1185">Reference proteome</keyword>
<evidence type="ECO:0000313" key="1">
    <source>
        <dbReference type="EMBL" id="QRD87379.1"/>
    </source>
</evidence>
<reference evidence="2" key="1">
    <citation type="journal article" date="2021" name="G3 (Bethesda)">
        <title>Chromosome assembled and annotated genome sequence of Aspergillus flavus NRRL 3357.</title>
        <authorList>
            <person name="Skerker J.M."/>
            <person name="Pianalto K.M."/>
            <person name="Mondo S.J."/>
            <person name="Yang K."/>
            <person name="Arkin A.P."/>
            <person name="Keller N.P."/>
            <person name="Grigoriev I.V."/>
            <person name="Louise Glass N.L."/>
        </authorList>
    </citation>
    <scope>NUCLEOTIDE SEQUENCE [LARGE SCALE GENOMIC DNA]</scope>
    <source>
        <strain evidence="2">ATCC 200026 / FGSC A1120 / IAM 13836 / NRRL 3357 / JCM 12722 / SRRC 167</strain>
    </source>
</reference>
<accession>A0A7U2MPA3</accession>